<keyword evidence="2" id="KW-1185">Reference proteome</keyword>
<proteinExistence type="predicted"/>
<sequence>LRGVSILRTHHPSTFIARGLKRPKISALRCPEHIKPGSEQKETNRPGSGIIENYYSI</sequence>
<evidence type="ECO:0000313" key="2">
    <source>
        <dbReference type="Proteomes" id="UP000789570"/>
    </source>
</evidence>
<dbReference type="Proteomes" id="UP000789570">
    <property type="component" value="Unassembled WGS sequence"/>
</dbReference>
<comment type="caution">
    <text evidence="1">The sequence shown here is derived from an EMBL/GenBank/DDBJ whole genome shotgun (WGS) entry which is preliminary data.</text>
</comment>
<dbReference type="AlphaFoldDB" id="A0A9N9A0M4"/>
<organism evidence="1 2">
    <name type="scientific">Funneliformis caledonium</name>
    <dbReference type="NCBI Taxonomy" id="1117310"/>
    <lineage>
        <taxon>Eukaryota</taxon>
        <taxon>Fungi</taxon>
        <taxon>Fungi incertae sedis</taxon>
        <taxon>Mucoromycota</taxon>
        <taxon>Glomeromycotina</taxon>
        <taxon>Glomeromycetes</taxon>
        <taxon>Glomerales</taxon>
        <taxon>Glomeraceae</taxon>
        <taxon>Funneliformis</taxon>
    </lineage>
</organism>
<feature type="non-terminal residue" evidence="1">
    <location>
        <position position="1"/>
    </location>
</feature>
<evidence type="ECO:0000313" key="1">
    <source>
        <dbReference type="EMBL" id="CAG8515216.1"/>
    </source>
</evidence>
<protein>
    <submittedName>
        <fullName evidence="1">14316_t:CDS:1</fullName>
    </submittedName>
</protein>
<accession>A0A9N9A0M4</accession>
<reference evidence="1" key="1">
    <citation type="submission" date="2021-06" db="EMBL/GenBank/DDBJ databases">
        <authorList>
            <person name="Kallberg Y."/>
            <person name="Tangrot J."/>
            <person name="Rosling A."/>
        </authorList>
    </citation>
    <scope>NUCLEOTIDE SEQUENCE</scope>
    <source>
        <strain evidence="1">UK204</strain>
    </source>
</reference>
<gene>
    <name evidence="1" type="ORF">FCALED_LOCUS4409</name>
</gene>
<name>A0A9N9A0M4_9GLOM</name>
<dbReference type="EMBL" id="CAJVPQ010000863">
    <property type="protein sequence ID" value="CAG8515216.1"/>
    <property type="molecule type" value="Genomic_DNA"/>
</dbReference>